<accession>A0A059FEB3</accession>
<dbReference type="SUPFAM" id="SSF50952">
    <property type="entry name" value="Soluble quinoprotein glucose dehydrogenase"/>
    <property type="match status" value="1"/>
</dbReference>
<evidence type="ECO:0000313" key="7">
    <source>
        <dbReference type="EMBL" id="KCZ88858.1"/>
    </source>
</evidence>
<dbReference type="PANTHER" id="PTHR19328:SF75">
    <property type="entry name" value="ALDOSE SUGAR DEHYDROGENASE YLII"/>
    <property type="match status" value="1"/>
</dbReference>
<dbReference type="AlphaFoldDB" id="A0A059FEB3"/>
<dbReference type="Gene3D" id="1.10.760.10">
    <property type="entry name" value="Cytochrome c-like domain"/>
    <property type="match status" value="1"/>
</dbReference>
<dbReference type="OrthoDB" id="9770043at2"/>
<proteinExistence type="predicted"/>
<dbReference type="PANTHER" id="PTHR19328">
    <property type="entry name" value="HEDGEHOG-INTERACTING PROTEIN"/>
    <property type="match status" value="1"/>
</dbReference>
<dbReference type="PATRIC" id="fig|1280950.3.peg.3035"/>
<dbReference type="InterPro" id="IPR036909">
    <property type="entry name" value="Cyt_c-like_dom_sf"/>
</dbReference>
<gene>
    <name evidence="7" type="ORF">HJO_15114</name>
</gene>
<dbReference type="Gene3D" id="2.120.10.30">
    <property type="entry name" value="TolB, C-terminal domain"/>
    <property type="match status" value="1"/>
</dbReference>
<dbReference type="RefSeq" id="WP_084142074.1">
    <property type="nucleotide sequence ID" value="NZ_ARYK01000009.1"/>
</dbReference>
<feature type="chain" id="PRO_5001577292" evidence="5">
    <location>
        <begin position="31"/>
        <end position="549"/>
    </location>
</feature>
<comment type="caution">
    <text evidence="7">The sequence shown here is derived from an EMBL/GenBank/DDBJ whole genome shotgun (WGS) entry which is preliminary data.</text>
</comment>
<dbReference type="InterPro" id="IPR011042">
    <property type="entry name" value="6-blade_b-propeller_TolB-like"/>
</dbReference>
<dbReference type="eggNOG" id="COG2133">
    <property type="taxonomic scope" value="Bacteria"/>
</dbReference>
<dbReference type="InterPro" id="IPR011041">
    <property type="entry name" value="Quinoprot_gluc/sorb_DH_b-prop"/>
</dbReference>
<feature type="signal peptide" evidence="5">
    <location>
        <begin position="1"/>
        <end position="30"/>
    </location>
</feature>
<organism evidence="7 8">
    <name type="scientific">Hyphomonas johnsonii MHS-2</name>
    <dbReference type="NCBI Taxonomy" id="1280950"/>
    <lineage>
        <taxon>Bacteria</taxon>
        <taxon>Pseudomonadati</taxon>
        <taxon>Pseudomonadota</taxon>
        <taxon>Alphaproteobacteria</taxon>
        <taxon>Hyphomonadales</taxon>
        <taxon>Hyphomonadaceae</taxon>
        <taxon>Hyphomonas</taxon>
    </lineage>
</organism>
<protein>
    <submittedName>
        <fullName evidence="7">Glucose sorbosone dehydrogenase</fullName>
    </submittedName>
</protein>
<evidence type="ECO:0000256" key="1">
    <source>
        <dbReference type="ARBA" id="ARBA00022617"/>
    </source>
</evidence>
<dbReference type="PROSITE" id="PS51007">
    <property type="entry name" value="CYTC"/>
    <property type="match status" value="1"/>
</dbReference>
<sequence length="549" mass="59492">MLKSQFLIVALQIFRPRLAAKFLASGSVLAAIAATSTYQVQANAEPGQADALETASHSEPTGFWIEELADGFKFPSSMAWLPDGTMLVTCQDGTLQRVAKSSHTIDAVTGVPESYPGVWNGLRDIVVDPDFKNTHLIYLYITEGNLESRRPAVYRAELRGTVLRNVERIFNANQAHGGSGVGIIATRMILLNDGTLLLGIADERHGNAQKLSSHLGKTLRINRDGSVPANNPFAQQSDAAPEIWTLGHRVALGLYQDRTSGKIFETEAGPRGGDELNQLEPGKNYGWAKTSWGFAYGNNGLDAPAQTQPGITDPIQVWTPSVTPAGITRHDGHVYPDWTGDFFVGQLTAKQLERIRMRDGRVVLQERLLTGFGERIRDVKTGPDDHIYLLTDNENGRLLRLQPGEPAASELAHVAKKLEGAWRADRIWLDADGNEIDVTPGDPVRGLQAFIERCSGCHSVGDDIPGAAIGPGLDNIFGRLLGRQANFSYSANMAGSPLSWDATNLNKFIANPSTFISGTTMASPPIGDAQLRRDIVGYLKHQAGTGTNP</sequence>
<feature type="domain" description="Cytochrome c" evidence="6">
    <location>
        <begin position="441"/>
        <end position="543"/>
    </location>
</feature>
<keyword evidence="8" id="KW-1185">Reference proteome</keyword>
<evidence type="ECO:0000256" key="4">
    <source>
        <dbReference type="PROSITE-ProRule" id="PRU00433"/>
    </source>
</evidence>
<dbReference type="InterPro" id="IPR012938">
    <property type="entry name" value="Glc/Sorbosone_DH"/>
</dbReference>
<evidence type="ECO:0000313" key="8">
    <source>
        <dbReference type="Proteomes" id="UP000025171"/>
    </source>
</evidence>
<reference evidence="7 8" key="1">
    <citation type="journal article" date="2014" name="Antonie Van Leeuwenhoek">
        <title>Hyphomonas beringensis sp. nov. and Hyphomonas chukchiensis sp. nov., isolated from surface seawater of the Bering Sea and Chukchi Sea.</title>
        <authorList>
            <person name="Li C."/>
            <person name="Lai Q."/>
            <person name="Li G."/>
            <person name="Dong C."/>
            <person name="Wang J."/>
            <person name="Liao Y."/>
            <person name="Shao Z."/>
        </authorList>
    </citation>
    <scope>NUCLEOTIDE SEQUENCE [LARGE SCALE GENOMIC DNA]</scope>
    <source>
        <strain evidence="7 8">MHS-2</strain>
    </source>
</reference>
<evidence type="ECO:0000259" key="6">
    <source>
        <dbReference type="PROSITE" id="PS51007"/>
    </source>
</evidence>
<name>A0A059FEB3_9PROT</name>
<dbReference type="Proteomes" id="UP000025171">
    <property type="component" value="Unassembled WGS sequence"/>
</dbReference>
<evidence type="ECO:0000256" key="3">
    <source>
        <dbReference type="ARBA" id="ARBA00023004"/>
    </source>
</evidence>
<dbReference type="GO" id="GO:0020037">
    <property type="term" value="F:heme binding"/>
    <property type="evidence" value="ECO:0007669"/>
    <property type="project" value="InterPro"/>
</dbReference>
<dbReference type="InterPro" id="IPR009056">
    <property type="entry name" value="Cyt_c-like_dom"/>
</dbReference>
<dbReference type="EMBL" id="ARYK01000009">
    <property type="protein sequence ID" value="KCZ88858.1"/>
    <property type="molecule type" value="Genomic_DNA"/>
</dbReference>
<keyword evidence="1 4" id="KW-0349">Heme</keyword>
<evidence type="ECO:0000256" key="2">
    <source>
        <dbReference type="ARBA" id="ARBA00022723"/>
    </source>
</evidence>
<dbReference type="Pfam" id="PF07995">
    <property type="entry name" value="GSDH"/>
    <property type="match status" value="1"/>
</dbReference>
<dbReference type="SUPFAM" id="SSF46626">
    <property type="entry name" value="Cytochrome c"/>
    <property type="match status" value="1"/>
</dbReference>
<dbReference type="GO" id="GO:0009055">
    <property type="term" value="F:electron transfer activity"/>
    <property type="evidence" value="ECO:0007669"/>
    <property type="project" value="InterPro"/>
</dbReference>
<dbReference type="eggNOG" id="COG3474">
    <property type="taxonomic scope" value="Bacteria"/>
</dbReference>
<keyword evidence="5" id="KW-0732">Signal</keyword>
<keyword evidence="3 4" id="KW-0408">Iron</keyword>
<evidence type="ECO:0000256" key="5">
    <source>
        <dbReference type="SAM" id="SignalP"/>
    </source>
</evidence>
<dbReference type="GO" id="GO:0046872">
    <property type="term" value="F:metal ion binding"/>
    <property type="evidence" value="ECO:0007669"/>
    <property type="project" value="UniProtKB-KW"/>
</dbReference>
<keyword evidence="2 4" id="KW-0479">Metal-binding</keyword>